<reference evidence="2" key="1">
    <citation type="journal article" date="2024" name="Proc. Natl. Acad. Sci. U.S.A.">
        <title>Extraordinary preservation of gene collinearity over three hundred million years revealed in homosporous lycophytes.</title>
        <authorList>
            <person name="Li C."/>
            <person name="Wickell D."/>
            <person name="Kuo L.Y."/>
            <person name="Chen X."/>
            <person name="Nie B."/>
            <person name="Liao X."/>
            <person name="Peng D."/>
            <person name="Ji J."/>
            <person name="Jenkins J."/>
            <person name="Williams M."/>
            <person name="Shu S."/>
            <person name="Plott C."/>
            <person name="Barry K."/>
            <person name="Rajasekar S."/>
            <person name="Grimwood J."/>
            <person name="Han X."/>
            <person name="Sun S."/>
            <person name="Hou Z."/>
            <person name="He W."/>
            <person name="Dai G."/>
            <person name="Sun C."/>
            <person name="Schmutz J."/>
            <person name="Leebens-Mack J.H."/>
            <person name="Li F.W."/>
            <person name="Wang L."/>
        </authorList>
    </citation>
    <scope>NUCLEOTIDE SEQUENCE [LARGE SCALE GENOMIC DNA]</scope>
    <source>
        <strain evidence="2">cv. PW_Plant_1</strain>
    </source>
</reference>
<protein>
    <submittedName>
        <fullName evidence="1">Uncharacterized protein</fullName>
    </submittedName>
</protein>
<keyword evidence="2" id="KW-1185">Reference proteome</keyword>
<evidence type="ECO:0000313" key="2">
    <source>
        <dbReference type="Proteomes" id="UP001162992"/>
    </source>
</evidence>
<proteinExistence type="predicted"/>
<evidence type="ECO:0000313" key="1">
    <source>
        <dbReference type="EMBL" id="KAJ7539451.1"/>
    </source>
</evidence>
<sequence>MNALSCTHGKGDVTELPHLAGRLNVGGNDRGECSSDPESPPLHLASPCSNSADLLHPHGHFHYSQRSSWLRAMILGANDGLVSVASLMIGVGAVKYNMKEIILSGLAGLVAGACSMAIGEYISVFSQRDTELADLEKEKQEHQDGPDAPARELEELTQIYVRRGLSYYLAKQVAVELSRGDVIKAHARDELGIDVDTLANPLQAAAASAFSFTFGATVPLLSGAFIVKFKIRLALLVVTSSLTLAAFGAIGARLGGASMLKAALRVLLGGWIAMIITYGILMLVRAVGMSVQ</sequence>
<comment type="caution">
    <text evidence="1">The sequence shown here is derived from an EMBL/GenBank/DDBJ whole genome shotgun (WGS) entry which is preliminary data.</text>
</comment>
<organism evidence="1 2">
    <name type="scientific">Diphasiastrum complanatum</name>
    <name type="common">Issler's clubmoss</name>
    <name type="synonym">Lycopodium complanatum</name>
    <dbReference type="NCBI Taxonomy" id="34168"/>
    <lineage>
        <taxon>Eukaryota</taxon>
        <taxon>Viridiplantae</taxon>
        <taxon>Streptophyta</taxon>
        <taxon>Embryophyta</taxon>
        <taxon>Tracheophyta</taxon>
        <taxon>Lycopodiopsida</taxon>
        <taxon>Lycopodiales</taxon>
        <taxon>Lycopodiaceae</taxon>
        <taxon>Lycopodioideae</taxon>
        <taxon>Diphasiastrum</taxon>
    </lineage>
</organism>
<gene>
    <name evidence="1" type="ORF">O6H91_11G093600</name>
</gene>
<dbReference type="Proteomes" id="UP001162992">
    <property type="component" value="Chromosome 11"/>
</dbReference>
<name>A0ACC2CBV3_DIPCM</name>
<accession>A0ACC2CBV3</accession>
<dbReference type="EMBL" id="CM055102">
    <property type="protein sequence ID" value="KAJ7539451.1"/>
    <property type="molecule type" value="Genomic_DNA"/>
</dbReference>